<feature type="compositionally biased region" description="Pro residues" evidence="1">
    <location>
        <begin position="1018"/>
        <end position="1027"/>
    </location>
</feature>
<dbReference type="OrthoDB" id="1729737at2759"/>
<evidence type="ECO:0000259" key="2">
    <source>
        <dbReference type="PROSITE" id="PS50234"/>
    </source>
</evidence>
<dbReference type="PROSITE" id="PS50234">
    <property type="entry name" value="VWFA"/>
    <property type="match status" value="1"/>
</dbReference>
<feature type="compositionally biased region" description="Acidic residues" evidence="1">
    <location>
        <begin position="708"/>
        <end position="730"/>
    </location>
</feature>
<dbReference type="InterPro" id="IPR002035">
    <property type="entry name" value="VWF_A"/>
</dbReference>
<dbReference type="RefSeq" id="XP_046046222.1">
    <property type="nucleotide sequence ID" value="XM_046184684.1"/>
</dbReference>
<dbReference type="Gene3D" id="3.40.50.410">
    <property type="entry name" value="von Willebrand factor, type A domain"/>
    <property type="match status" value="1"/>
</dbReference>
<dbReference type="SMART" id="SM00609">
    <property type="entry name" value="VIT"/>
    <property type="match status" value="1"/>
</dbReference>
<organism evidence="4 5">
    <name type="scientific">Fusarium redolens</name>
    <dbReference type="NCBI Taxonomy" id="48865"/>
    <lineage>
        <taxon>Eukaryota</taxon>
        <taxon>Fungi</taxon>
        <taxon>Dikarya</taxon>
        <taxon>Ascomycota</taxon>
        <taxon>Pezizomycotina</taxon>
        <taxon>Sordariomycetes</taxon>
        <taxon>Hypocreomycetidae</taxon>
        <taxon>Hypocreales</taxon>
        <taxon>Nectriaceae</taxon>
        <taxon>Fusarium</taxon>
        <taxon>Fusarium redolens species complex</taxon>
    </lineage>
</organism>
<proteinExistence type="predicted"/>
<dbReference type="Proteomes" id="UP000720189">
    <property type="component" value="Unassembled WGS sequence"/>
</dbReference>
<dbReference type="Pfam" id="PF13768">
    <property type="entry name" value="VWA_3"/>
    <property type="match status" value="1"/>
</dbReference>
<evidence type="ECO:0000313" key="5">
    <source>
        <dbReference type="Proteomes" id="UP000720189"/>
    </source>
</evidence>
<feature type="compositionally biased region" description="Basic and acidic residues" evidence="1">
    <location>
        <begin position="1165"/>
        <end position="1179"/>
    </location>
</feature>
<dbReference type="SUPFAM" id="SSF53300">
    <property type="entry name" value="vWA-like"/>
    <property type="match status" value="1"/>
</dbReference>
<feature type="region of interest" description="Disordered" evidence="1">
    <location>
        <begin position="1013"/>
        <end position="1179"/>
    </location>
</feature>
<keyword evidence="5" id="KW-1185">Reference proteome</keyword>
<dbReference type="InterPro" id="IPR036465">
    <property type="entry name" value="vWFA_dom_sf"/>
</dbReference>
<feature type="domain" description="VIT" evidence="3">
    <location>
        <begin position="34"/>
        <end position="164"/>
    </location>
</feature>
<evidence type="ECO:0000256" key="1">
    <source>
        <dbReference type="SAM" id="MobiDB-lite"/>
    </source>
</evidence>
<dbReference type="PANTHER" id="PTHR45737:SF4">
    <property type="entry name" value="VON WILLEBRAND DOMAIN PROTEIN (AFU_ORTHOLOGUE AFUA_4G01160)"/>
    <property type="match status" value="1"/>
</dbReference>
<evidence type="ECO:0000259" key="3">
    <source>
        <dbReference type="PROSITE" id="PS51468"/>
    </source>
</evidence>
<dbReference type="AlphaFoldDB" id="A0A9P9GJF7"/>
<reference evidence="4" key="1">
    <citation type="journal article" date="2021" name="Nat. Commun.">
        <title>Genetic determinants of endophytism in the Arabidopsis root mycobiome.</title>
        <authorList>
            <person name="Mesny F."/>
            <person name="Miyauchi S."/>
            <person name="Thiergart T."/>
            <person name="Pickel B."/>
            <person name="Atanasova L."/>
            <person name="Karlsson M."/>
            <person name="Huettel B."/>
            <person name="Barry K.W."/>
            <person name="Haridas S."/>
            <person name="Chen C."/>
            <person name="Bauer D."/>
            <person name="Andreopoulos W."/>
            <person name="Pangilinan J."/>
            <person name="LaButti K."/>
            <person name="Riley R."/>
            <person name="Lipzen A."/>
            <person name="Clum A."/>
            <person name="Drula E."/>
            <person name="Henrissat B."/>
            <person name="Kohler A."/>
            <person name="Grigoriev I.V."/>
            <person name="Martin F.M."/>
            <person name="Hacquard S."/>
        </authorList>
    </citation>
    <scope>NUCLEOTIDE SEQUENCE</scope>
    <source>
        <strain evidence="4">MPI-CAGE-AT-0023</strain>
    </source>
</reference>
<dbReference type="PANTHER" id="PTHR45737">
    <property type="entry name" value="VON WILLEBRAND FACTOR A DOMAIN-CONTAINING PROTEIN 5A"/>
    <property type="match status" value="1"/>
</dbReference>
<evidence type="ECO:0000313" key="4">
    <source>
        <dbReference type="EMBL" id="KAH7240708.1"/>
    </source>
</evidence>
<feature type="domain" description="VWFA" evidence="2">
    <location>
        <begin position="331"/>
        <end position="515"/>
    </location>
</feature>
<feature type="compositionally biased region" description="Polar residues" evidence="1">
    <location>
        <begin position="772"/>
        <end position="803"/>
    </location>
</feature>
<feature type="compositionally biased region" description="Basic and acidic residues" evidence="1">
    <location>
        <begin position="1058"/>
        <end position="1083"/>
    </location>
</feature>
<dbReference type="EMBL" id="JAGMUX010000013">
    <property type="protein sequence ID" value="KAH7240708.1"/>
    <property type="molecule type" value="Genomic_DNA"/>
</dbReference>
<protein>
    <submittedName>
        <fullName evidence="4">von Willebrand factor type A domain-containing protein</fullName>
    </submittedName>
</protein>
<dbReference type="SMART" id="SM00327">
    <property type="entry name" value="VWA"/>
    <property type="match status" value="1"/>
</dbReference>
<name>A0A9P9GJF7_FUSRE</name>
<comment type="caution">
    <text evidence="4">The sequence shown here is derived from an EMBL/GenBank/DDBJ whole genome shotgun (WGS) entry which is preliminary data.</text>
</comment>
<sequence>MDVPLPSIYWDPKELRGAHYQEVTPGTEDVLRHAEVDSVIEDSILNILSPYETSASVRILDLATTMTVTMLFSNTTDGFIREGYFSFPLPSTCSLTKFRFFIGDDRVITGKAKPTLKAVADFSGAIHNRKTAARIKQETSEIFTAALGNLPPQGKLKAEVSMVMMLKEKIPDRLPTRISTLSIPTHVAPRYGELPTSYLKDTISNPEVQHDLSITVEAIFAGEVIDVISRTHEISYEHRSGPRPTDSWGAFVHGDSLSQEPSNIVTVKLKKPLSALDGDFVLDFVTKPSASTSAPHAYLERHPTLHDHHAVMVTIPSNILVDTHSKIDDSEVLFLMDLSGSMSNKRSSLKSAIKFFLNGIPVNRRFNIWSFGSTYSSLWPKSKSKSKDTLSEALEHVESEVKKDLGGTELLPALKAIFNGRSSEKSSMTSDILLLTDGEVWREAETIEFVNSARKHSGYCVRFFCLGIGDAVSHSLVEGVAKAGGGYSEVVPAKSQTGWEDRVVLMLKAALHTHIGPVKMDIGEETKSGFRPWADESFLKSPTDISMLSPFVTNKVLMLFETMRLPINRAVIRLTTTDSSGREQVRKIKPTPFHSEQPVIHQLVARELLRDLEHGRHWLVHPSEDSLRLEGERIACKWSLVSKWTCLIAVEECRPKAKHDTLPDAILDSINSLIQIKPEEWVPDLLRPIRGPKTTPDFQKDIAIGIESDSESSSESETESESGDDTDDISPDQGGNGPDKDSGGGSSAGPDGSGDSGETSYTPDSKKAGGSESKSQEYSAGGNTRSHTAHQAKNSATSQSVKGNKSPLKITRGYLQKVFESLGWPATLPVDNHSLNQNGTVEKPCSIQPLAVANETSLPLVPTTALNRPIDDGDEDEEEILNKRALIKDLVGFQSFDGSFADMPQAEIYLVAMFGNEIRPALGNVLKVMSRRLNHKRNRGAANGKYFDLALAVLIIALLRKHFDSCRSLWCLMADNSLEFVKDQLAGKQLSSRDAVSIAQEAIRGVEVTMKKRNDQYPPAPAPPSAPTAPSRLQRGRNGPDYSSPASHAGFSPYRNSPRPEDNEWDTRYPSDNDKATMVDRDISWPQDSEEPRIPPRRNTPDIPPGPLAAEHWSQEIDEFESRHIPRAPLGGNRPHPGNRSEVYETLTYEELRQAQYEGQPGRTSQRDRELEQLLRRTS</sequence>
<dbReference type="GeneID" id="70214638"/>
<feature type="region of interest" description="Disordered" evidence="1">
    <location>
        <begin position="705"/>
        <end position="805"/>
    </location>
</feature>
<gene>
    <name evidence="4" type="ORF">BKA55DRAFT_103663</name>
</gene>
<feature type="compositionally biased region" description="Gly residues" evidence="1">
    <location>
        <begin position="743"/>
        <end position="755"/>
    </location>
</feature>
<dbReference type="PROSITE" id="PS51468">
    <property type="entry name" value="VIT"/>
    <property type="match status" value="1"/>
</dbReference>
<dbReference type="Pfam" id="PF08487">
    <property type="entry name" value="VIT"/>
    <property type="match status" value="1"/>
</dbReference>
<accession>A0A9P9GJF7</accession>
<dbReference type="InterPro" id="IPR013694">
    <property type="entry name" value="VIT"/>
</dbReference>